<keyword evidence="8" id="KW-1185">Reference proteome</keyword>
<reference evidence="7" key="1">
    <citation type="submission" date="2021-01" db="EMBL/GenBank/DDBJ databases">
        <title>Modified the classification status of verrucomicrobia.</title>
        <authorList>
            <person name="Feng X."/>
        </authorList>
    </citation>
    <scope>NUCLEOTIDE SEQUENCE</scope>
    <source>
        <strain evidence="7">JCM 18052</strain>
    </source>
</reference>
<accession>A0A934R0N3</accession>
<dbReference type="InterPro" id="IPR000834">
    <property type="entry name" value="Peptidase_M14"/>
</dbReference>
<evidence type="ECO:0000256" key="2">
    <source>
        <dbReference type="ARBA" id="ARBA00022723"/>
    </source>
</evidence>
<dbReference type="CDD" id="cd06231">
    <property type="entry name" value="M14_REP34-like"/>
    <property type="match status" value="1"/>
</dbReference>
<comment type="caution">
    <text evidence="7">The sequence shown here is derived from an EMBL/GenBank/DDBJ whole genome shotgun (WGS) entry which is preliminary data.</text>
</comment>
<dbReference type="GO" id="GO:0006508">
    <property type="term" value="P:proteolysis"/>
    <property type="evidence" value="ECO:0007669"/>
    <property type="project" value="InterPro"/>
</dbReference>
<dbReference type="GO" id="GO:0016788">
    <property type="term" value="F:hydrolase activity, acting on ester bonds"/>
    <property type="evidence" value="ECO:0007669"/>
    <property type="project" value="InterPro"/>
</dbReference>
<evidence type="ECO:0000313" key="7">
    <source>
        <dbReference type="EMBL" id="MBK1814721.1"/>
    </source>
</evidence>
<evidence type="ECO:0000256" key="3">
    <source>
        <dbReference type="ARBA" id="ARBA00022801"/>
    </source>
</evidence>
<gene>
    <name evidence="7" type="ORF">JIN84_03795</name>
</gene>
<dbReference type="EMBL" id="JAENIK010000004">
    <property type="protein sequence ID" value="MBK1814721.1"/>
    <property type="molecule type" value="Genomic_DNA"/>
</dbReference>
<keyword evidence="2" id="KW-0479">Metal-binding</keyword>
<dbReference type="Gene3D" id="3.40.630.10">
    <property type="entry name" value="Zn peptidases"/>
    <property type="match status" value="1"/>
</dbReference>
<dbReference type="Pfam" id="PF24827">
    <property type="entry name" value="AstE_AspA_cat"/>
    <property type="match status" value="1"/>
</dbReference>
<evidence type="ECO:0000256" key="4">
    <source>
        <dbReference type="ARBA" id="ARBA00022833"/>
    </source>
</evidence>
<dbReference type="SUPFAM" id="SSF53187">
    <property type="entry name" value="Zn-dependent exopeptidases"/>
    <property type="match status" value="1"/>
</dbReference>
<keyword evidence="4" id="KW-0862">Zinc</keyword>
<keyword evidence="3" id="KW-0378">Hydrolase</keyword>
<evidence type="ECO:0000259" key="6">
    <source>
        <dbReference type="PROSITE" id="PS52035"/>
    </source>
</evidence>
<dbReference type="Proteomes" id="UP000600139">
    <property type="component" value="Unassembled WGS sequence"/>
</dbReference>
<protein>
    <submittedName>
        <fullName evidence="7">M14 family metallocarboxypeptidase</fullName>
    </submittedName>
</protein>
<evidence type="ECO:0000313" key="8">
    <source>
        <dbReference type="Proteomes" id="UP000600139"/>
    </source>
</evidence>
<proteinExistence type="inferred from homology"/>
<dbReference type="GO" id="GO:0008270">
    <property type="term" value="F:zinc ion binding"/>
    <property type="evidence" value="ECO:0007669"/>
    <property type="project" value="InterPro"/>
</dbReference>
<comment type="similarity">
    <text evidence="5">Belongs to the peptidase M14 family.</text>
</comment>
<dbReference type="InterPro" id="IPR055438">
    <property type="entry name" value="AstE_AspA_cat"/>
</dbReference>
<sequence>MNGVFDLLHFQTAFRGAAELAGFTPSLLADLPAGQLLAWEKPGTGPCVYLSAGIHGDEPAGPLALLELLLADFFTDDFHWFICPALNPSGLVARTRENSGGVDLNRDYWLRQTAEIIAHACWIDALAMPDLFISLHEDWETTGFYFYEINLREDQPGRAHRILDAVRPWFPPEKGPLIDGHESREDGWIYHAAEPDLPEGWPEAIYLAKKGCPISFTFETPSHAPLEQRVAAHTAAVRVACETLADEIS</sequence>
<organism evidence="7 8">
    <name type="scientific">Luteolibacter yonseiensis</name>
    <dbReference type="NCBI Taxonomy" id="1144680"/>
    <lineage>
        <taxon>Bacteria</taxon>
        <taxon>Pseudomonadati</taxon>
        <taxon>Verrucomicrobiota</taxon>
        <taxon>Verrucomicrobiia</taxon>
        <taxon>Verrucomicrobiales</taxon>
        <taxon>Verrucomicrobiaceae</taxon>
        <taxon>Luteolibacter</taxon>
    </lineage>
</organism>
<feature type="active site" description="Proton donor/acceptor" evidence="5">
    <location>
        <position position="219"/>
    </location>
</feature>
<dbReference type="AlphaFoldDB" id="A0A934R0N3"/>
<name>A0A934R0N3_9BACT</name>
<evidence type="ECO:0000256" key="5">
    <source>
        <dbReference type="PROSITE-ProRule" id="PRU01379"/>
    </source>
</evidence>
<comment type="cofactor">
    <cofactor evidence="1">
        <name>Zn(2+)</name>
        <dbReference type="ChEBI" id="CHEBI:29105"/>
    </cofactor>
</comment>
<evidence type="ECO:0000256" key="1">
    <source>
        <dbReference type="ARBA" id="ARBA00001947"/>
    </source>
</evidence>
<feature type="domain" description="Peptidase M14" evidence="6">
    <location>
        <begin position="1"/>
        <end position="244"/>
    </location>
</feature>
<dbReference type="GO" id="GO:0004181">
    <property type="term" value="F:metallocarboxypeptidase activity"/>
    <property type="evidence" value="ECO:0007669"/>
    <property type="project" value="InterPro"/>
</dbReference>
<dbReference type="RefSeq" id="WP_200349674.1">
    <property type="nucleotide sequence ID" value="NZ_BAABHZ010000010.1"/>
</dbReference>
<dbReference type="PROSITE" id="PS52035">
    <property type="entry name" value="PEPTIDASE_M14"/>
    <property type="match status" value="1"/>
</dbReference>